<organism evidence="2">
    <name type="scientific">viral metagenome</name>
    <dbReference type="NCBI Taxonomy" id="1070528"/>
    <lineage>
        <taxon>unclassified sequences</taxon>
        <taxon>metagenomes</taxon>
        <taxon>organismal metagenomes</taxon>
    </lineage>
</organism>
<feature type="compositionally biased region" description="Basic residues" evidence="1">
    <location>
        <begin position="10"/>
        <end position="25"/>
    </location>
</feature>
<dbReference type="AlphaFoldDB" id="A0A6C0CLN0"/>
<reference evidence="2" key="1">
    <citation type="journal article" date="2020" name="Nature">
        <title>Giant virus diversity and host interactions through global metagenomics.</title>
        <authorList>
            <person name="Schulz F."/>
            <person name="Roux S."/>
            <person name="Paez-Espino D."/>
            <person name="Jungbluth S."/>
            <person name="Walsh D.A."/>
            <person name="Denef V.J."/>
            <person name="McMahon K.D."/>
            <person name="Konstantinidis K.T."/>
            <person name="Eloe-Fadrosh E.A."/>
            <person name="Kyrpides N.C."/>
            <person name="Woyke T."/>
        </authorList>
    </citation>
    <scope>NUCLEOTIDE SEQUENCE</scope>
    <source>
        <strain evidence="2">GVMAG-M-3300021389-45</strain>
    </source>
</reference>
<accession>A0A6C0CLN0</accession>
<name>A0A6C0CLN0_9ZZZZ</name>
<evidence type="ECO:0000313" key="2">
    <source>
        <dbReference type="EMBL" id="QHT05696.1"/>
    </source>
</evidence>
<proteinExistence type="predicted"/>
<evidence type="ECO:0000256" key="1">
    <source>
        <dbReference type="SAM" id="MobiDB-lite"/>
    </source>
</evidence>
<feature type="region of interest" description="Disordered" evidence="1">
    <location>
        <begin position="1"/>
        <end position="29"/>
    </location>
</feature>
<dbReference type="EMBL" id="MN739458">
    <property type="protein sequence ID" value="QHT05696.1"/>
    <property type="molecule type" value="Genomic_DNA"/>
</dbReference>
<sequence>MPPTSPQVKQAKKKLTPISPSKKRYRDSPKINDRLTYILRMQDPKVKRDKQLVRAIQNFIKKNA</sequence>
<protein>
    <submittedName>
        <fullName evidence="2">Uncharacterized protein</fullName>
    </submittedName>
</protein>